<reference evidence="7 8" key="1">
    <citation type="journal article" date="2014" name="Genome Announc.">
        <title>Genome Sequence and Methylome of Soil Bacterium Gemmatirosa kalamazoonensis KBS708T, a Member of the Rarely Cultivated Gemmatimonadetes Phylum.</title>
        <authorList>
            <person name="Debruyn J.M."/>
            <person name="Radosevich M."/>
            <person name="Wommack K.E."/>
            <person name="Polson S.W."/>
            <person name="Hauser L.J."/>
            <person name="Fawaz M.N."/>
            <person name="Korlach J."/>
            <person name="Tsai Y.C."/>
        </authorList>
    </citation>
    <scope>NUCLEOTIDE SEQUENCE [LARGE SCALE GENOMIC DNA]</scope>
    <source>
        <strain evidence="7 8">KBS708</strain>
    </source>
</reference>
<dbReference type="HOGENOM" id="CLU_019796_1_2_0"/>
<evidence type="ECO:0000256" key="2">
    <source>
        <dbReference type="ARBA" id="ARBA00023002"/>
    </source>
</evidence>
<dbReference type="GO" id="GO:0016618">
    <property type="term" value="F:hydroxypyruvate reductase [NAD(P)H] activity"/>
    <property type="evidence" value="ECO:0007669"/>
    <property type="project" value="TreeGrafter"/>
</dbReference>
<dbReference type="InterPro" id="IPR029753">
    <property type="entry name" value="D-isomer_DH_CS"/>
</dbReference>
<dbReference type="InterPro" id="IPR006140">
    <property type="entry name" value="D-isomer_DH_NAD-bd"/>
</dbReference>
<dbReference type="FunFam" id="3.40.50.720:FF:000203">
    <property type="entry name" value="D-3-phosphoglycerate dehydrogenase (SerA)"/>
    <property type="match status" value="1"/>
</dbReference>
<evidence type="ECO:0000256" key="3">
    <source>
        <dbReference type="ARBA" id="ARBA00023027"/>
    </source>
</evidence>
<keyword evidence="8" id="KW-1185">Reference proteome</keyword>
<proteinExistence type="inferred from homology"/>
<sequence>MRPLVHVTRRLPEVVERQLAAHFDVVLNETDAPLDARALADALAGADALLCTVTDRLDGAVLRGAAPLRARILVNFGVGYNHIDVGAARERGLVVTNTPGVLTDDTADVALALMLMTARRLGEGERCVRAGAWTGWTPTQLLGMSLSGKTLGIVGFGRIGRAMARRAHFGLGMRVRYLSRTVRPDAIEVGATPSPSLEALLAESDVVSIHVPATPETRHLVDADALAHMRPHAILVNTSRGDLVDEAALVAALRAGTIAGAGLDVYEGEPRIHPELSGMENVVLLPHLGSATRETRRAMGERALANLVAFFDGREPPDRVA</sequence>
<dbReference type="RefSeq" id="WP_025410639.1">
    <property type="nucleotide sequence ID" value="NZ_CP007128.1"/>
</dbReference>
<dbReference type="KEGG" id="gba:J421_1589"/>
<dbReference type="Gene3D" id="3.40.50.720">
    <property type="entry name" value="NAD(P)-binding Rossmann-like Domain"/>
    <property type="match status" value="2"/>
</dbReference>
<dbReference type="PROSITE" id="PS00670">
    <property type="entry name" value="D_2_HYDROXYACID_DH_2"/>
    <property type="match status" value="1"/>
</dbReference>
<feature type="domain" description="D-isomer specific 2-hydroxyacid dehydrogenase catalytic" evidence="5">
    <location>
        <begin position="14"/>
        <end position="320"/>
    </location>
</feature>
<comment type="similarity">
    <text evidence="1 4">Belongs to the D-isomer specific 2-hydroxyacid dehydrogenase family.</text>
</comment>
<dbReference type="InterPro" id="IPR036291">
    <property type="entry name" value="NAD(P)-bd_dom_sf"/>
</dbReference>
<evidence type="ECO:0000256" key="4">
    <source>
        <dbReference type="RuleBase" id="RU003719"/>
    </source>
</evidence>
<dbReference type="OrthoDB" id="9805416at2"/>
<dbReference type="SUPFAM" id="SSF51735">
    <property type="entry name" value="NAD(P)-binding Rossmann-fold domains"/>
    <property type="match status" value="1"/>
</dbReference>
<dbReference type="GO" id="GO:0005829">
    <property type="term" value="C:cytosol"/>
    <property type="evidence" value="ECO:0007669"/>
    <property type="project" value="TreeGrafter"/>
</dbReference>
<dbReference type="CDD" id="cd05301">
    <property type="entry name" value="GDH"/>
    <property type="match status" value="1"/>
</dbReference>
<dbReference type="InterPro" id="IPR050223">
    <property type="entry name" value="D-isomer_2-hydroxyacid_DH"/>
</dbReference>
<dbReference type="STRING" id="861299.J421_1589"/>
<keyword evidence="2 4" id="KW-0560">Oxidoreductase</keyword>
<dbReference type="InParanoid" id="W0RE85"/>
<evidence type="ECO:0000313" key="8">
    <source>
        <dbReference type="Proteomes" id="UP000019151"/>
    </source>
</evidence>
<dbReference type="eggNOG" id="COG1052">
    <property type="taxonomic scope" value="Bacteria"/>
</dbReference>
<dbReference type="AlphaFoldDB" id="W0RE85"/>
<dbReference type="SUPFAM" id="SSF52283">
    <property type="entry name" value="Formate/glycerate dehydrogenase catalytic domain-like"/>
    <property type="match status" value="1"/>
</dbReference>
<evidence type="ECO:0000259" key="5">
    <source>
        <dbReference type="Pfam" id="PF00389"/>
    </source>
</evidence>
<gene>
    <name evidence="7" type="ORF">J421_1589</name>
</gene>
<protein>
    <submittedName>
        <fullName evidence="7">D-isomer specific 2-hydroxyacid dehydrogenase NAD-binding protein</fullName>
    </submittedName>
</protein>
<evidence type="ECO:0000256" key="1">
    <source>
        <dbReference type="ARBA" id="ARBA00005854"/>
    </source>
</evidence>
<dbReference type="EMBL" id="CP007128">
    <property type="protein sequence ID" value="AHG89126.1"/>
    <property type="molecule type" value="Genomic_DNA"/>
</dbReference>
<dbReference type="Pfam" id="PF00389">
    <property type="entry name" value="2-Hacid_dh"/>
    <property type="match status" value="1"/>
</dbReference>
<dbReference type="PANTHER" id="PTHR10996:SF283">
    <property type="entry name" value="GLYOXYLATE_HYDROXYPYRUVATE REDUCTASE B"/>
    <property type="match status" value="1"/>
</dbReference>
<dbReference type="InterPro" id="IPR006139">
    <property type="entry name" value="D-isomer_2_OHA_DH_cat_dom"/>
</dbReference>
<keyword evidence="3" id="KW-0520">NAD</keyword>
<evidence type="ECO:0000313" key="7">
    <source>
        <dbReference type="EMBL" id="AHG89126.1"/>
    </source>
</evidence>
<dbReference type="Pfam" id="PF02826">
    <property type="entry name" value="2-Hacid_dh_C"/>
    <property type="match status" value="1"/>
</dbReference>
<dbReference type="FunCoup" id="W0RE85">
    <property type="interactions" value="296"/>
</dbReference>
<dbReference type="GO" id="GO:0030267">
    <property type="term" value="F:glyoxylate reductase (NADPH) activity"/>
    <property type="evidence" value="ECO:0007669"/>
    <property type="project" value="TreeGrafter"/>
</dbReference>
<evidence type="ECO:0000259" key="6">
    <source>
        <dbReference type="Pfam" id="PF02826"/>
    </source>
</evidence>
<organism evidence="7 8">
    <name type="scientific">Gemmatirosa kalamazoonensis</name>
    <dbReference type="NCBI Taxonomy" id="861299"/>
    <lineage>
        <taxon>Bacteria</taxon>
        <taxon>Pseudomonadati</taxon>
        <taxon>Gemmatimonadota</taxon>
        <taxon>Gemmatimonadia</taxon>
        <taxon>Gemmatimonadales</taxon>
        <taxon>Gemmatimonadaceae</taxon>
        <taxon>Gemmatirosa</taxon>
    </lineage>
</organism>
<feature type="domain" description="D-isomer specific 2-hydroxyacid dehydrogenase NAD-binding" evidence="6">
    <location>
        <begin position="111"/>
        <end position="289"/>
    </location>
</feature>
<dbReference type="PANTHER" id="PTHR10996">
    <property type="entry name" value="2-HYDROXYACID DEHYDROGENASE-RELATED"/>
    <property type="match status" value="1"/>
</dbReference>
<name>W0RE85_9BACT</name>
<dbReference type="Proteomes" id="UP000019151">
    <property type="component" value="Chromosome"/>
</dbReference>
<dbReference type="PATRIC" id="fig|861299.3.peg.1613"/>
<accession>W0RE85</accession>
<dbReference type="GO" id="GO:0051287">
    <property type="term" value="F:NAD binding"/>
    <property type="evidence" value="ECO:0007669"/>
    <property type="project" value="InterPro"/>
</dbReference>